<evidence type="ECO:0000256" key="2">
    <source>
        <dbReference type="ARBA" id="ARBA00007421"/>
    </source>
</evidence>
<feature type="region of interest" description="Disordered" evidence="5">
    <location>
        <begin position="48"/>
        <end position="83"/>
    </location>
</feature>
<dbReference type="GO" id="GO:0005664">
    <property type="term" value="C:nuclear origin of replication recognition complex"/>
    <property type="evidence" value="ECO:0007669"/>
    <property type="project" value="TreeGrafter"/>
</dbReference>
<evidence type="ECO:0000259" key="6">
    <source>
        <dbReference type="Pfam" id="PF04084"/>
    </source>
</evidence>
<accession>A0A1Y2CY23</accession>
<evidence type="ECO:0000256" key="3">
    <source>
        <dbReference type="ARBA" id="ARBA00022705"/>
    </source>
</evidence>
<feature type="compositionally biased region" description="Acidic residues" evidence="5">
    <location>
        <begin position="276"/>
        <end position="296"/>
    </location>
</feature>
<dbReference type="AlphaFoldDB" id="A0A1Y2CY23"/>
<dbReference type="STRING" id="329046.A0A1Y2CY23"/>
<dbReference type="GO" id="GO:0006260">
    <property type="term" value="P:DNA replication"/>
    <property type="evidence" value="ECO:0007669"/>
    <property type="project" value="UniProtKB-KW"/>
</dbReference>
<dbReference type="InterPro" id="IPR007220">
    <property type="entry name" value="ORC2"/>
</dbReference>
<dbReference type="Proteomes" id="UP000193642">
    <property type="component" value="Unassembled WGS sequence"/>
</dbReference>
<organism evidence="8 9">
    <name type="scientific">Rhizoclosmatium globosum</name>
    <dbReference type="NCBI Taxonomy" id="329046"/>
    <lineage>
        <taxon>Eukaryota</taxon>
        <taxon>Fungi</taxon>
        <taxon>Fungi incertae sedis</taxon>
        <taxon>Chytridiomycota</taxon>
        <taxon>Chytridiomycota incertae sedis</taxon>
        <taxon>Chytridiomycetes</taxon>
        <taxon>Chytridiales</taxon>
        <taxon>Chytriomycetaceae</taxon>
        <taxon>Rhizoclosmatium</taxon>
    </lineage>
</organism>
<feature type="compositionally biased region" description="Polar residues" evidence="5">
    <location>
        <begin position="159"/>
        <end position="175"/>
    </location>
</feature>
<evidence type="ECO:0000256" key="1">
    <source>
        <dbReference type="ARBA" id="ARBA00004123"/>
    </source>
</evidence>
<feature type="compositionally biased region" description="Low complexity" evidence="5">
    <location>
        <begin position="48"/>
        <end position="78"/>
    </location>
</feature>
<keyword evidence="4" id="KW-0539">Nucleus</keyword>
<dbReference type="GO" id="GO:0003688">
    <property type="term" value="F:DNA replication origin binding"/>
    <property type="evidence" value="ECO:0007669"/>
    <property type="project" value="TreeGrafter"/>
</dbReference>
<protein>
    <submittedName>
        <fullName evidence="8">ORC2-domain-containing protein</fullName>
    </submittedName>
</protein>
<dbReference type="Pfam" id="PF24882">
    <property type="entry name" value="WHD_ORC2"/>
    <property type="match status" value="1"/>
</dbReference>
<dbReference type="PANTHER" id="PTHR14052">
    <property type="entry name" value="ORIGIN RECOGNITION COMPLEX SUBUNIT 2"/>
    <property type="match status" value="1"/>
</dbReference>
<evidence type="ECO:0000313" key="8">
    <source>
        <dbReference type="EMBL" id="ORY51939.1"/>
    </source>
</evidence>
<feature type="region of interest" description="Disordered" evidence="5">
    <location>
        <begin position="144"/>
        <end position="336"/>
    </location>
</feature>
<proteinExistence type="inferred from homology"/>
<feature type="domain" description="Origin recognition complex subunit 2 RecA-like" evidence="6">
    <location>
        <begin position="399"/>
        <end position="571"/>
    </location>
</feature>
<gene>
    <name evidence="8" type="ORF">BCR33DRAFT_712144</name>
</gene>
<dbReference type="EMBL" id="MCGO01000004">
    <property type="protein sequence ID" value="ORY51939.1"/>
    <property type="molecule type" value="Genomic_DNA"/>
</dbReference>
<keyword evidence="9" id="KW-1185">Reference proteome</keyword>
<feature type="compositionally biased region" description="Basic and acidic residues" evidence="5">
    <location>
        <begin position="245"/>
        <end position="258"/>
    </location>
</feature>
<comment type="subcellular location">
    <subcellularLocation>
        <location evidence="1">Nucleus</location>
    </subcellularLocation>
</comment>
<evidence type="ECO:0000256" key="5">
    <source>
        <dbReference type="SAM" id="MobiDB-lite"/>
    </source>
</evidence>
<dbReference type="InterPro" id="IPR056772">
    <property type="entry name" value="RecA-like_ORC2"/>
</dbReference>
<dbReference type="OrthoDB" id="346673at2759"/>
<reference evidence="8 9" key="1">
    <citation type="submission" date="2016-07" db="EMBL/GenBank/DDBJ databases">
        <title>Pervasive Adenine N6-methylation of Active Genes in Fungi.</title>
        <authorList>
            <consortium name="DOE Joint Genome Institute"/>
            <person name="Mondo S.J."/>
            <person name="Dannebaum R.O."/>
            <person name="Kuo R.C."/>
            <person name="Labutti K."/>
            <person name="Haridas S."/>
            <person name="Kuo A."/>
            <person name="Salamov A."/>
            <person name="Ahrendt S.R."/>
            <person name="Lipzen A."/>
            <person name="Sullivan W."/>
            <person name="Andreopoulos W.B."/>
            <person name="Clum A."/>
            <person name="Lindquist E."/>
            <person name="Daum C."/>
            <person name="Ramamoorthy G.K."/>
            <person name="Gryganskyi A."/>
            <person name="Culley D."/>
            <person name="Magnuson J.K."/>
            <person name="James T.Y."/>
            <person name="O'Malley M.A."/>
            <person name="Stajich J.E."/>
            <person name="Spatafora J.W."/>
            <person name="Visel A."/>
            <person name="Grigoriev I.V."/>
        </authorList>
    </citation>
    <scope>NUCLEOTIDE SEQUENCE [LARGE SCALE GENOMIC DNA]</scope>
    <source>
        <strain evidence="8 9">JEL800</strain>
    </source>
</reference>
<evidence type="ECO:0000256" key="4">
    <source>
        <dbReference type="ARBA" id="ARBA00023242"/>
    </source>
</evidence>
<dbReference type="PANTHER" id="PTHR14052:SF0">
    <property type="entry name" value="ORIGIN RECOGNITION COMPLEX SUBUNIT 2"/>
    <property type="match status" value="1"/>
</dbReference>
<feature type="compositionally biased region" description="Low complexity" evidence="5">
    <location>
        <begin position="218"/>
        <end position="228"/>
    </location>
</feature>
<comment type="caution">
    <text evidence="8">The sequence shown here is derived from an EMBL/GenBank/DDBJ whole genome shotgun (WGS) entry which is preliminary data.</text>
</comment>
<comment type="similarity">
    <text evidence="2">Belongs to the ORC2 family.</text>
</comment>
<feature type="compositionally biased region" description="Polar residues" evidence="5">
    <location>
        <begin position="189"/>
        <end position="217"/>
    </location>
</feature>
<feature type="region of interest" description="Disordered" evidence="5">
    <location>
        <begin position="627"/>
        <end position="673"/>
    </location>
</feature>
<dbReference type="Pfam" id="PF04084">
    <property type="entry name" value="RecA-like_ORC2"/>
    <property type="match status" value="1"/>
</dbReference>
<dbReference type="InterPro" id="IPR056773">
    <property type="entry name" value="WHD_ORC2"/>
</dbReference>
<evidence type="ECO:0000313" key="9">
    <source>
        <dbReference type="Proteomes" id="UP000193642"/>
    </source>
</evidence>
<name>A0A1Y2CY23_9FUNG</name>
<feature type="domain" description="Origin recognition complex subunit 2 winged-helix" evidence="7">
    <location>
        <begin position="674"/>
        <end position="732"/>
    </location>
</feature>
<sequence length="744" mass="80925">MLGNTNIKVQLQKSFFAGLGGGEAAVDAAAAAVGAPASARKAFASGLTSTGATPSSMSTATATTTTTLAPGTPGTRTPSSKPVDDQFAFAVDDRSRAAAAAAASMSASTLKSPAASKVFALAAEQAKHAKRTRLLRLDAVSASDVSESDADAQRPPLASNLNTPTKLRQRSANDTPRSKAVIFAENLEAQPTPSRNIPTATSTPLKRSLRQSAAATPQQKSKQQLSSSNDATPDRRVTRSAVKQHVPEPKTPKGRTPDAKLIARQRLAETMNASDSESDQESDDDSDEEAEDEEFEPSYLAAIKEREAAEGVEPSTTDDGKDTSLTPSLFGKKDSDFDRDVKRRGKLRANVEDYFVDSRSTATSKKLTSNNTLASLPVLTRAEFLDCLTRIPRKHAKERDMLQSLIPSHFPQWNCELAQGFNLLLYGYGSKRAVLDQFKEYACKNVPVLTLNGYMPTINLATDLFAKLSVGVLGKDATKPLGNVATQLAQVAAYFKDPAREFPCMYLLINSIDGPAMRSGASNKTLLVLQTLIQSVPRGTIRVIATIDHINAPLLWDRQSADWFHWLWKDVTTYQEYFVETGHEGFVMVEAETRKGVNGAVHVLRSLNVNARRMFRILAEEQMLALSGGGDGGEEEVQEKGRKKRRGEKGSVERGDAEDEEEDEQAGKKAAAADKSVKGMSYNGFLQKCIEQFCVNSLDNFKAQLAEFRDHRIILSKRGFQGEENVYIPFDKTTLENLIGQLSF</sequence>
<evidence type="ECO:0000259" key="7">
    <source>
        <dbReference type="Pfam" id="PF24882"/>
    </source>
</evidence>
<keyword evidence="3" id="KW-0235">DNA replication</keyword>